<keyword evidence="9" id="KW-1185">Reference proteome</keyword>
<gene>
    <name evidence="8" type="ORF">IC229_18665</name>
</gene>
<keyword evidence="4" id="KW-0175">Coiled coil</keyword>
<dbReference type="PANTHER" id="PTHR30469">
    <property type="entry name" value="MULTIDRUG RESISTANCE PROTEIN MDTA"/>
    <property type="match status" value="1"/>
</dbReference>
<organism evidence="8 9">
    <name type="scientific">Spirosoma profusum</name>
    <dbReference type="NCBI Taxonomy" id="2771354"/>
    <lineage>
        <taxon>Bacteria</taxon>
        <taxon>Pseudomonadati</taxon>
        <taxon>Bacteroidota</taxon>
        <taxon>Cytophagia</taxon>
        <taxon>Cytophagales</taxon>
        <taxon>Cytophagaceae</taxon>
        <taxon>Spirosoma</taxon>
    </lineage>
</organism>
<reference evidence="8" key="1">
    <citation type="submission" date="2020-09" db="EMBL/GenBank/DDBJ databases">
        <authorList>
            <person name="Kim M.K."/>
        </authorList>
    </citation>
    <scope>NUCLEOTIDE SEQUENCE</scope>
    <source>
        <strain evidence="8">BT702</strain>
    </source>
</reference>
<feature type="domain" description="Multidrug resistance protein MdtA-like C-terminal permuted SH3" evidence="7">
    <location>
        <begin position="307"/>
        <end position="370"/>
    </location>
</feature>
<accession>A0A926XYT2</accession>
<evidence type="ECO:0000259" key="5">
    <source>
        <dbReference type="Pfam" id="PF25917"/>
    </source>
</evidence>
<dbReference type="EMBL" id="JACWZY010000016">
    <property type="protein sequence ID" value="MBD2702676.1"/>
    <property type="molecule type" value="Genomic_DNA"/>
</dbReference>
<name>A0A926XYT2_9BACT</name>
<evidence type="ECO:0000256" key="4">
    <source>
        <dbReference type="SAM" id="Coils"/>
    </source>
</evidence>
<dbReference type="Pfam" id="PF25954">
    <property type="entry name" value="Beta-barrel_RND_2"/>
    <property type="match status" value="1"/>
</dbReference>
<dbReference type="NCBIfam" id="TIGR01730">
    <property type="entry name" value="RND_mfp"/>
    <property type="match status" value="1"/>
</dbReference>
<dbReference type="InterPro" id="IPR058627">
    <property type="entry name" value="MdtA-like_C"/>
</dbReference>
<dbReference type="Proteomes" id="UP000598820">
    <property type="component" value="Unassembled WGS sequence"/>
</dbReference>
<dbReference type="Gene3D" id="2.40.30.170">
    <property type="match status" value="1"/>
</dbReference>
<dbReference type="GO" id="GO:0015562">
    <property type="term" value="F:efflux transmembrane transporter activity"/>
    <property type="evidence" value="ECO:0007669"/>
    <property type="project" value="TreeGrafter"/>
</dbReference>
<dbReference type="GO" id="GO:1990281">
    <property type="term" value="C:efflux pump complex"/>
    <property type="evidence" value="ECO:0007669"/>
    <property type="project" value="TreeGrafter"/>
</dbReference>
<dbReference type="Gene3D" id="2.40.420.20">
    <property type="match status" value="1"/>
</dbReference>
<evidence type="ECO:0000256" key="1">
    <source>
        <dbReference type="ARBA" id="ARBA00004196"/>
    </source>
</evidence>
<feature type="coiled-coil region" evidence="4">
    <location>
        <begin position="29"/>
        <end position="56"/>
    </location>
</feature>
<dbReference type="Pfam" id="PF25967">
    <property type="entry name" value="RND-MFP_C"/>
    <property type="match status" value="1"/>
</dbReference>
<comment type="subcellular location">
    <subcellularLocation>
        <location evidence="1">Cell envelope</location>
    </subcellularLocation>
</comment>
<dbReference type="InterPro" id="IPR058625">
    <property type="entry name" value="MdtA-like_BSH"/>
</dbReference>
<dbReference type="Pfam" id="PF25917">
    <property type="entry name" value="BSH_RND"/>
    <property type="match status" value="1"/>
</dbReference>
<evidence type="ECO:0000259" key="6">
    <source>
        <dbReference type="Pfam" id="PF25954"/>
    </source>
</evidence>
<dbReference type="InterPro" id="IPR058792">
    <property type="entry name" value="Beta-barrel_RND_2"/>
</dbReference>
<keyword evidence="3" id="KW-0813">Transport</keyword>
<evidence type="ECO:0000256" key="3">
    <source>
        <dbReference type="ARBA" id="ARBA00022448"/>
    </source>
</evidence>
<protein>
    <submittedName>
        <fullName evidence="8">Efflux RND transporter periplasmic adaptor subunit</fullName>
    </submittedName>
</protein>
<dbReference type="RefSeq" id="WP_190888527.1">
    <property type="nucleotide sequence ID" value="NZ_JACWZY010000016.1"/>
</dbReference>
<dbReference type="SUPFAM" id="SSF111369">
    <property type="entry name" value="HlyD-like secretion proteins"/>
    <property type="match status" value="1"/>
</dbReference>
<dbReference type="Gene3D" id="1.10.287.470">
    <property type="entry name" value="Helix hairpin bin"/>
    <property type="match status" value="1"/>
</dbReference>
<sequence length="380" mass="40900">MKAYYAIALVSLLAACSGEKKQNGGQADVAAKREELATLKSQQADLNIKIKALEAEVAKLDPKKQEEARVKDVTVAPLTSGTFKHFVELQGTIDAKNNVQVSPKSGGVVTAVYVKEGDHVRAGQAIAKVDDQLLRESVEEVKTQLSLANTVFEKQASLWKQQIGTEIQYLQTKNNKESLERRLSTLNAQIGQSTVTAPISGVVDHVMVKIGQSAMPGMGLVQVVNLSQLKVVAKVADTYSGSVRKGDAIQIEFPDLNRKLSSKITFVATTVDPATRTFTIEAPLPSDNALKPNMLARVKINDQTQSNAIVINQNLIQSTENGQLVYVAVNEGGKKVAKAKTIKTGQSYGGQIEVTQGLQSGDQIVTAGYQDLVDGQPINF</sequence>
<feature type="domain" description="CusB-like beta-barrel" evidence="6">
    <location>
        <begin position="231"/>
        <end position="303"/>
    </location>
</feature>
<evidence type="ECO:0000259" key="7">
    <source>
        <dbReference type="Pfam" id="PF25967"/>
    </source>
</evidence>
<feature type="domain" description="Multidrug resistance protein MdtA-like barrel-sandwich hybrid" evidence="5">
    <location>
        <begin position="97"/>
        <end position="218"/>
    </location>
</feature>
<comment type="caution">
    <text evidence="8">The sequence shown here is derived from an EMBL/GenBank/DDBJ whole genome shotgun (WGS) entry which is preliminary data.</text>
</comment>
<comment type="similarity">
    <text evidence="2">Belongs to the membrane fusion protein (MFP) (TC 8.A.1) family.</text>
</comment>
<dbReference type="Gene3D" id="2.40.50.100">
    <property type="match status" value="1"/>
</dbReference>
<dbReference type="PROSITE" id="PS51257">
    <property type="entry name" value="PROKAR_LIPOPROTEIN"/>
    <property type="match status" value="1"/>
</dbReference>
<evidence type="ECO:0000313" key="9">
    <source>
        <dbReference type="Proteomes" id="UP000598820"/>
    </source>
</evidence>
<dbReference type="PANTHER" id="PTHR30469:SF15">
    <property type="entry name" value="HLYD FAMILY OF SECRETION PROTEINS"/>
    <property type="match status" value="1"/>
</dbReference>
<proteinExistence type="inferred from homology"/>
<evidence type="ECO:0000313" key="8">
    <source>
        <dbReference type="EMBL" id="MBD2702676.1"/>
    </source>
</evidence>
<dbReference type="AlphaFoldDB" id="A0A926XYT2"/>
<evidence type="ECO:0000256" key="2">
    <source>
        <dbReference type="ARBA" id="ARBA00009477"/>
    </source>
</evidence>
<dbReference type="InterPro" id="IPR006143">
    <property type="entry name" value="RND_pump_MFP"/>
</dbReference>